<dbReference type="RefSeq" id="WP_192770147.1">
    <property type="nucleotide sequence ID" value="NZ_JADBEB010000001.1"/>
</dbReference>
<dbReference type="AlphaFoldDB" id="A0A927MC31"/>
<evidence type="ECO:0000313" key="1">
    <source>
        <dbReference type="EMBL" id="MBE1490962.1"/>
    </source>
</evidence>
<evidence type="ECO:0000313" key="2">
    <source>
        <dbReference type="Proteomes" id="UP000649753"/>
    </source>
</evidence>
<sequence>MPLPAVARQRISAWISKRGSEPGLLFTGQRGPLSVSAPIRAATWTGRT</sequence>
<name>A0A927MC31_9ACTN</name>
<proteinExistence type="predicted"/>
<dbReference type="EMBL" id="JADBEB010000001">
    <property type="protein sequence ID" value="MBE1490962.1"/>
    <property type="molecule type" value="Genomic_DNA"/>
</dbReference>
<reference evidence="1" key="1">
    <citation type="submission" date="2020-10" db="EMBL/GenBank/DDBJ databases">
        <title>Sequencing the genomes of 1000 actinobacteria strains.</title>
        <authorList>
            <person name="Klenk H.-P."/>
        </authorList>
    </citation>
    <scope>NUCLEOTIDE SEQUENCE</scope>
    <source>
        <strain evidence="1">DSM 46832</strain>
    </source>
</reference>
<protein>
    <submittedName>
        <fullName evidence="1">Uncharacterized protein</fullName>
    </submittedName>
</protein>
<gene>
    <name evidence="1" type="ORF">H4W31_006600</name>
</gene>
<organism evidence="1 2">
    <name type="scientific">Plantactinospora soyae</name>
    <dbReference type="NCBI Taxonomy" id="1544732"/>
    <lineage>
        <taxon>Bacteria</taxon>
        <taxon>Bacillati</taxon>
        <taxon>Actinomycetota</taxon>
        <taxon>Actinomycetes</taxon>
        <taxon>Micromonosporales</taxon>
        <taxon>Micromonosporaceae</taxon>
        <taxon>Plantactinospora</taxon>
    </lineage>
</organism>
<comment type="caution">
    <text evidence="1">The sequence shown here is derived from an EMBL/GenBank/DDBJ whole genome shotgun (WGS) entry which is preliminary data.</text>
</comment>
<keyword evidence="2" id="KW-1185">Reference proteome</keyword>
<dbReference type="Proteomes" id="UP000649753">
    <property type="component" value="Unassembled WGS sequence"/>
</dbReference>
<accession>A0A927MC31</accession>